<feature type="transmembrane region" description="Helical" evidence="1">
    <location>
        <begin position="53"/>
        <end position="70"/>
    </location>
</feature>
<dbReference type="Proteomes" id="UP000092460">
    <property type="component" value="Unassembled WGS sequence"/>
</dbReference>
<feature type="transmembrane region" description="Helical" evidence="1">
    <location>
        <begin position="25"/>
        <end position="47"/>
    </location>
</feature>
<reference evidence="3" key="1">
    <citation type="submission" date="2015-01" db="EMBL/GenBank/DDBJ databases">
        <authorList>
            <person name="Aksoy S."/>
            <person name="Warren W."/>
            <person name="Wilson R.K."/>
        </authorList>
    </citation>
    <scope>NUCLEOTIDE SEQUENCE [LARGE SCALE GENOMIC DNA]</scope>
    <source>
        <strain evidence="3">IAEA</strain>
    </source>
</reference>
<protein>
    <submittedName>
        <fullName evidence="2">Uncharacterized protein</fullName>
    </submittedName>
</protein>
<name>A0A1B0BXP4_9MUSC</name>
<keyword evidence="1" id="KW-0812">Transmembrane</keyword>
<dbReference type="EMBL" id="JXJN01022291">
    <property type="status" value="NOT_ANNOTATED_CDS"/>
    <property type="molecule type" value="Genomic_DNA"/>
</dbReference>
<dbReference type="EnsemblMetazoa" id="GPPI043619-RA">
    <property type="protein sequence ID" value="GPPI043619-PA"/>
    <property type="gene ID" value="GPPI043619"/>
</dbReference>
<keyword evidence="3" id="KW-1185">Reference proteome</keyword>
<organism evidence="2 3">
    <name type="scientific">Glossina palpalis gambiensis</name>
    <dbReference type="NCBI Taxonomy" id="67801"/>
    <lineage>
        <taxon>Eukaryota</taxon>
        <taxon>Metazoa</taxon>
        <taxon>Ecdysozoa</taxon>
        <taxon>Arthropoda</taxon>
        <taxon>Hexapoda</taxon>
        <taxon>Insecta</taxon>
        <taxon>Pterygota</taxon>
        <taxon>Neoptera</taxon>
        <taxon>Endopterygota</taxon>
        <taxon>Diptera</taxon>
        <taxon>Brachycera</taxon>
        <taxon>Muscomorpha</taxon>
        <taxon>Hippoboscoidea</taxon>
        <taxon>Glossinidae</taxon>
        <taxon>Glossina</taxon>
    </lineage>
</organism>
<evidence type="ECO:0000313" key="3">
    <source>
        <dbReference type="Proteomes" id="UP000092460"/>
    </source>
</evidence>
<proteinExistence type="predicted"/>
<evidence type="ECO:0000313" key="2">
    <source>
        <dbReference type="EnsemblMetazoa" id="GPPI043619-PA"/>
    </source>
</evidence>
<keyword evidence="1" id="KW-0472">Membrane</keyword>
<dbReference type="AlphaFoldDB" id="A0A1B0BXP4"/>
<evidence type="ECO:0000256" key="1">
    <source>
        <dbReference type="SAM" id="Phobius"/>
    </source>
</evidence>
<reference evidence="2" key="2">
    <citation type="submission" date="2020-05" db="UniProtKB">
        <authorList>
            <consortium name="EnsemblMetazoa"/>
        </authorList>
    </citation>
    <scope>IDENTIFICATION</scope>
    <source>
        <strain evidence="2">IAEA</strain>
    </source>
</reference>
<sequence>MIKVKINNLTLCHINAGRSDARKPFIFFLYVIEQILYCTFVRINALISAPNSVSYACSVCQIMIFYNSYLNVNCMRRLKLVTDLSHSLMHGLFEKSIGLVQFYLIHNKFC</sequence>
<dbReference type="VEuPathDB" id="VectorBase:GPPI043619"/>
<keyword evidence="1" id="KW-1133">Transmembrane helix</keyword>
<accession>A0A1B0BXP4</accession>